<accession>A0A1X2HTN4</accession>
<comment type="caution">
    <text evidence="2">The sequence shown here is derived from an EMBL/GenBank/DDBJ whole genome shotgun (WGS) entry which is preliminary data.</text>
</comment>
<keyword evidence="3" id="KW-1185">Reference proteome</keyword>
<organism evidence="2 3">
    <name type="scientific">Syncephalastrum racemosum</name>
    <name type="common">Filamentous fungus</name>
    <dbReference type="NCBI Taxonomy" id="13706"/>
    <lineage>
        <taxon>Eukaryota</taxon>
        <taxon>Fungi</taxon>
        <taxon>Fungi incertae sedis</taxon>
        <taxon>Mucoromycota</taxon>
        <taxon>Mucoromycotina</taxon>
        <taxon>Mucoromycetes</taxon>
        <taxon>Mucorales</taxon>
        <taxon>Syncephalastraceae</taxon>
        <taxon>Syncephalastrum</taxon>
    </lineage>
</organism>
<sequence>METPPPEEINSTKPEPFPSMSTPALQSTAHSPNSLPRRPRRHTLARPDSALALLSDDLYNEDDTEEEQQEAFDRISDILSNLIQEANDAVHGIQREKAILTQQPKNVHKRSTYPSNSILLSRVSRIPRPSSSCSPSRKRMDTMDASAASPLSPPLTSASTSSSSSSVNTPSVRAETPSPPPPLLAAPSAPVSSVVKRARPVSMPVELRRRRDPLLESYERLDTHMALVESLSRDLAHPDSDKDDQDNTTPATSSRLSSALLSFFFLFVVVVVRGGHDCVGVFFRVGEYRCAYGANDDTQDQSEKHPFSSEHTIQAAVPAWCIHHTSSTSSYRAPQAPHPQIHL</sequence>
<dbReference type="EMBL" id="MCGN01000001">
    <property type="protein sequence ID" value="ORZ02913.1"/>
    <property type="molecule type" value="Genomic_DNA"/>
</dbReference>
<reference evidence="2 3" key="1">
    <citation type="submission" date="2016-07" db="EMBL/GenBank/DDBJ databases">
        <title>Pervasive Adenine N6-methylation of Active Genes in Fungi.</title>
        <authorList>
            <consortium name="DOE Joint Genome Institute"/>
            <person name="Mondo S.J."/>
            <person name="Dannebaum R.O."/>
            <person name="Kuo R.C."/>
            <person name="Labutti K."/>
            <person name="Haridas S."/>
            <person name="Kuo A."/>
            <person name="Salamov A."/>
            <person name="Ahrendt S.R."/>
            <person name="Lipzen A."/>
            <person name="Sullivan W."/>
            <person name="Andreopoulos W.B."/>
            <person name="Clum A."/>
            <person name="Lindquist E."/>
            <person name="Daum C."/>
            <person name="Ramamoorthy G.K."/>
            <person name="Gryganskyi A."/>
            <person name="Culley D."/>
            <person name="Magnuson J.K."/>
            <person name="James T.Y."/>
            <person name="O'Malley M.A."/>
            <person name="Stajich J.E."/>
            <person name="Spatafora J.W."/>
            <person name="Visel A."/>
            <person name="Grigoriev I.V."/>
        </authorList>
    </citation>
    <scope>NUCLEOTIDE SEQUENCE [LARGE SCALE GENOMIC DNA]</scope>
    <source>
        <strain evidence="2 3">NRRL 2496</strain>
    </source>
</reference>
<dbReference type="AlphaFoldDB" id="A0A1X2HTN4"/>
<name>A0A1X2HTN4_SYNRA</name>
<evidence type="ECO:0000256" key="1">
    <source>
        <dbReference type="SAM" id="MobiDB-lite"/>
    </source>
</evidence>
<gene>
    <name evidence="2" type="ORF">BCR43DRAFT_27880</name>
</gene>
<dbReference type="Proteomes" id="UP000242180">
    <property type="component" value="Unassembled WGS sequence"/>
</dbReference>
<protein>
    <submittedName>
        <fullName evidence="2">Uncharacterized protein</fullName>
    </submittedName>
</protein>
<feature type="compositionally biased region" description="Low complexity" evidence="1">
    <location>
        <begin position="185"/>
        <end position="195"/>
    </location>
</feature>
<feature type="region of interest" description="Disordered" evidence="1">
    <location>
        <begin position="1"/>
        <end position="48"/>
    </location>
</feature>
<dbReference type="OrthoDB" id="2287922at2759"/>
<proteinExistence type="predicted"/>
<feature type="compositionally biased region" description="Low complexity" evidence="1">
    <location>
        <begin position="145"/>
        <end position="166"/>
    </location>
</feature>
<feature type="region of interest" description="Disordered" evidence="1">
    <location>
        <begin position="102"/>
        <end position="198"/>
    </location>
</feature>
<feature type="compositionally biased region" description="Low complexity" evidence="1">
    <location>
        <begin position="121"/>
        <end position="135"/>
    </location>
</feature>
<dbReference type="InParanoid" id="A0A1X2HTN4"/>
<evidence type="ECO:0000313" key="3">
    <source>
        <dbReference type="Proteomes" id="UP000242180"/>
    </source>
</evidence>
<feature type="compositionally biased region" description="Polar residues" evidence="1">
    <location>
        <begin position="9"/>
        <end position="34"/>
    </location>
</feature>
<evidence type="ECO:0000313" key="2">
    <source>
        <dbReference type="EMBL" id="ORZ02913.1"/>
    </source>
</evidence>